<dbReference type="Gene3D" id="1.20.5.170">
    <property type="match status" value="1"/>
</dbReference>
<feature type="compositionally biased region" description="Polar residues" evidence="1">
    <location>
        <begin position="237"/>
        <end position="246"/>
    </location>
</feature>
<comment type="caution">
    <text evidence="3">The sequence shown here is derived from an EMBL/GenBank/DDBJ whole genome shotgun (WGS) entry which is preliminary data.</text>
</comment>
<dbReference type="InterPro" id="IPR046347">
    <property type="entry name" value="bZIP_sf"/>
</dbReference>
<feature type="compositionally biased region" description="Pro residues" evidence="1">
    <location>
        <begin position="227"/>
        <end position="236"/>
    </location>
</feature>
<organism evidence="3 4">
    <name type="scientific">Papiliotrema laurentii</name>
    <name type="common">Cryptococcus laurentii</name>
    <dbReference type="NCBI Taxonomy" id="5418"/>
    <lineage>
        <taxon>Eukaryota</taxon>
        <taxon>Fungi</taxon>
        <taxon>Dikarya</taxon>
        <taxon>Basidiomycota</taxon>
        <taxon>Agaricomycotina</taxon>
        <taxon>Tremellomycetes</taxon>
        <taxon>Tremellales</taxon>
        <taxon>Rhynchogastremaceae</taxon>
        <taxon>Papiliotrema</taxon>
    </lineage>
</organism>
<dbReference type="SMART" id="SM00338">
    <property type="entry name" value="BRLZ"/>
    <property type="match status" value="1"/>
</dbReference>
<feature type="region of interest" description="Disordered" evidence="1">
    <location>
        <begin position="201"/>
        <end position="246"/>
    </location>
</feature>
<feature type="region of interest" description="Disordered" evidence="1">
    <location>
        <begin position="1"/>
        <end position="159"/>
    </location>
</feature>
<evidence type="ECO:0000259" key="2">
    <source>
        <dbReference type="PROSITE" id="PS50217"/>
    </source>
</evidence>
<evidence type="ECO:0000256" key="1">
    <source>
        <dbReference type="SAM" id="MobiDB-lite"/>
    </source>
</evidence>
<evidence type="ECO:0000313" key="4">
    <source>
        <dbReference type="Proteomes" id="UP001182556"/>
    </source>
</evidence>
<accession>A0AAD9CWW0</accession>
<protein>
    <recommendedName>
        <fullName evidence="2">BZIP domain-containing protein</fullName>
    </recommendedName>
</protein>
<feature type="domain" description="BZIP" evidence="2">
    <location>
        <begin position="135"/>
        <end position="195"/>
    </location>
</feature>
<dbReference type="Proteomes" id="UP001182556">
    <property type="component" value="Unassembled WGS sequence"/>
</dbReference>
<dbReference type="PROSITE" id="PS00036">
    <property type="entry name" value="BZIP_BASIC"/>
    <property type="match status" value="1"/>
</dbReference>
<dbReference type="EMBL" id="JAODAN010000007">
    <property type="protein sequence ID" value="KAK1923032.1"/>
    <property type="molecule type" value="Genomic_DNA"/>
</dbReference>
<feature type="compositionally biased region" description="Basic and acidic residues" evidence="1">
    <location>
        <begin position="217"/>
        <end position="226"/>
    </location>
</feature>
<sequence length="246" mass="27443">MYAEESSGEPHHGFGNGALAGPSQGRITNAHLDLEERLRRAHHLEERPDKHPWTQHLSTGLLPFNLPPPHPPGPSRGHTRRLSDSTWSMYPLAPLSGPAYTPPAQHNSSAESTPRLPPRPETPLQPIMTVTPGQALDTEDKRQRNTLASAKFRAKRKKHMENISKRIEELEGEQTSLTRDVAELKQENKFLREMVELKYGLDVGDQPSSSSNQDPKAGGDGRDDHPPLPQPPPPPSTNTFQSQRYR</sequence>
<gene>
    <name evidence="3" type="ORF">DB88DRAFT_493527</name>
</gene>
<keyword evidence="4" id="KW-1185">Reference proteome</keyword>
<name>A0AAD9CWW0_PAPLA</name>
<evidence type="ECO:0000313" key="3">
    <source>
        <dbReference type="EMBL" id="KAK1923032.1"/>
    </source>
</evidence>
<dbReference type="AlphaFoldDB" id="A0AAD9CWW0"/>
<dbReference type="SUPFAM" id="SSF57959">
    <property type="entry name" value="Leucine zipper domain"/>
    <property type="match status" value="1"/>
</dbReference>
<dbReference type="InterPro" id="IPR004827">
    <property type="entry name" value="bZIP"/>
</dbReference>
<feature type="compositionally biased region" description="Basic and acidic residues" evidence="1">
    <location>
        <begin position="32"/>
        <end position="52"/>
    </location>
</feature>
<dbReference type="GO" id="GO:0003700">
    <property type="term" value="F:DNA-binding transcription factor activity"/>
    <property type="evidence" value="ECO:0007669"/>
    <property type="project" value="InterPro"/>
</dbReference>
<proteinExistence type="predicted"/>
<reference evidence="3" key="1">
    <citation type="submission" date="2023-02" db="EMBL/GenBank/DDBJ databases">
        <title>Identification and recombinant expression of a fungal hydrolase from Papiliotrema laurentii that hydrolyzes apple cutin and clears colloidal polyester polyurethane.</title>
        <authorList>
            <consortium name="DOE Joint Genome Institute"/>
            <person name="Roman V.A."/>
            <person name="Bojanowski C."/>
            <person name="Crable B.R."/>
            <person name="Wagner D.N."/>
            <person name="Hung C.S."/>
            <person name="Nadeau L.J."/>
            <person name="Schratz L."/>
            <person name="Haridas S."/>
            <person name="Pangilinan J."/>
            <person name="Lipzen A."/>
            <person name="Na H."/>
            <person name="Yan M."/>
            <person name="Ng V."/>
            <person name="Grigoriev I.V."/>
            <person name="Spatafora J.W."/>
            <person name="Barlow D."/>
            <person name="Biffinger J."/>
            <person name="Kelley-Loughnane N."/>
            <person name="Varaljay V.A."/>
            <person name="Crookes-Goodson W.J."/>
        </authorList>
    </citation>
    <scope>NUCLEOTIDE SEQUENCE</scope>
    <source>
        <strain evidence="3">5307AH</strain>
    </source>
</reference>
<dbReference type="PROSITE" id="PS50217">
    <property type="entry name" value="BZIP"/>
    <property type="match status" value="1"/>
</dbReference>
<dbReference type="CDD" id="cd14705">
    <property type="entry name" value="bZIP_Zip1"/>
    <property type="match status" value="1"/>
</dbReference>
<feature type="compositionally biased region" description="Pro residues" evidence="1">
    <location>
        <begin position="65"/>
        <end position="74"/>
    </location>
</feature>
<dbReference type="Pfam" id="PF07716">
    <property type="entry name" value="bZIP_2"/>
    <property type="match status" value="1"/>
</dbReference>